<protein>
    <recommendedName>
        <fullName evidence="3">Flp pilus assembly protein RcpC/CpaB domain-containing protein</fullName>
    </recommendedName>
</protein>
<evidence type="ECO:0000313" key="4">
    <source>
        <dbReference type="EMBL" id="QDT34788.1"/>
    </source>
</evidence>
<feature type="compositionally biased region" description="Polar residues" evidence="1">
    <location>
        <begin position="305"/>
        <end position="344"/>
    </location>
</feature>
<feature type="transmembrane region" description="Helical" evidence="2">
    <location>
        <begin position="7"/>
        <end position="26"/>
    </location>
</feature>
<feature type="region of interest" description="Disordered" evidence="1">
    <location>
        <begin position="287"/>
        <end position="344"/>
    </location>
</feature>
<proteinExistence type="predicted"/>
<dbReference type="Pfam" id="PF16976">
    <property type="entry name" value="RcpC"/>
    <property type="match status" value="1"/>
</dbReference>
<keyword evidence="2" id="KW-1133">Transmembrane helix</keyword>
<dbReference type="Proteomes" id="UP000315724">
    <property type="component" value="Chromosome"/>
</dbReference>
<reference evidence="4 5" key="1">
    <citation type="submission" date="2019-02" db="EMBL/GenBank/DDBJ databases">
        <title>Deep-cultivation of Planctomycetes and their phenomic and genomic characterization uncovers novel biology.</title>
        <authorList>
            <person name="Wiegand S."/>
            <person name="Jogler M."/>
            <person name="Boedeker C."/>
            <person name="Pinto D."/>
            <person name="Vollmers J."/>
            <person name="Rivas-Marin E."/>
            <person name="Kohn T."/>
            <person name="Peeters S.H."/>
            <person name="Heuer A."/>
            <person name="Rast P."/>
            <person name="Oberbeckmann S."/>
            <person name="Bunk B."/>
            <person name="Jeske O."/>
            <person name="Meyerdierks A."/>
            <person name="Storesund J.E."/>
            <person name="Kallscheuer N."/>
            <person name="Luecker S."/>
            <person name="Lage O.M."/>
            <person name="Pohl T."/>
            <person name="Merkel B.J."/>
            <person name="Hornburger P."/>
            <person name="Mueller R.-W."/>
            <person name="Bruemmer F."/>
            <person name="Labrenz M."/>
            <person name="Spormann A.M."/>
            <person name="Op den Camp H."/>
            <person name="Overmann J."/>
            <person name="Amann R."/>
            <person name="Jetten M.S.M."/>
            <person name="Mascher T."/>
            <person name="Medema M.H."/>
            <person name="Devos D.P."/>
            <person name="Kaster A.-K."/>
            <person name="Ovreas L."/>
            <person name="Rohde M."/>
            <person name="Galperin M.Y."/>
            <person name="Jogler C."/>
        </authorList>
    </citation>
    <scope>NUCLEOTIDE SEQUENCE [LARGE SCALE GENOMIC DNA]</scope>
    <source>
        <strain evidence="4 5">Mal48</strain>
    </source>
</reference>
<evidence type="ECO:0000313" key="5">
    <source>
        <dbReference type="Proteomes" id="UP000315724"/>
    </source>
</evidence>
<evidence type="ECO:0000256" key="2">
    <source>
        <dbReference type="SAM" id="Phobius"/>
    </source>
</evidence>
<gene>
    <name evidence="4" type="ORF">Mal48_40600</name>
</gene>
<dbReference type="InterPro" id="IPR031571">
    <property type="entry name" value="RcpC_dom"/>
</dbReference>
<keyword evidence="2" id="KW-0472">Membrane</keyword>
<keyword evidence="5" id="KW-1185">Reference proteome</keyword>
<dbReference type="KEGG" id="tpol:Mal48_40600"/>
<dbReference type="CDD" id="cd11614">
    <property type="entry name" value="SAF_CpaB_FlgA_like"/>
    <property type="match status" value="1"/>
</dbReference>
<dbReference type="InterPro" id="IPR017592">
    <property type="entry name" value="Pilus_assmbl_Flp-typ_CpaB"/>
</dbReference>
<feature type="compositionally biased region" description="Basic and acidic residues" evidence="1">
    <location>
        <begin position="287"/>
        <end position="298"/>
    </location>
</feature>
<feature type="domain" description="Flp pilus assembly protein RcpC/CpaB" evidence="3">
    <location>
        <begin position="114"/>
        <end position="213"/>
    </location>
</feature>
<dbReference type="RefSeq" id="WP_145203277.1">
    <property type="nucleotide sequence ID" value="NZ_CP036267.1"/>
</dbReference>
<keyword evidence="2" id="KW-0812">Transmembrane</keyword>
<dbReference type="NCBIfam" id="TIGR03177">
    <property type="entry name" value="pilus_cpaB"/>
    <property type="match status" value="1"/>
</dbReference>
<evidence type="ECO:0000259" key="3">
    <source>
        <dbReference type="Pfam" id="PF16976"/>
    </source>
</evidence>
<organism evidence="4 5">
    <name type="scientific">Thalassoglobus polymorphus</name>
    <dbReference type="NCBI Taxonomy" id="2527994"/>
    <lineage>
        <taxon>Bacteria</taxon>
        <taxon>Pseudomonadati</taxon>
        <taxon>Planctomycetota</taxon>
        <taxon>Planctomycetia</taxon>
        <taxon>Planctomycetales</taxon>
        <taxon>Planctomycetaceae</taxon>
        <taxon>Thalassoglobus</taxon>
    </lineage>
</organism>
<accession>A0A517QT79</accession>
<evidence type="ECO:0000256" key="1">
    <source>
        <dbReference type="SAM" id="MobiDB-lite"/>
    </source>
</evidence>
<sequence length="344" mass="37002">MRRLSPALLTMVMLGVVGLLVAMYFAKNMFATEEPVDPDPIRNIPMALTDLPPGTKITSEHIGTGRARTSNVTPETVISDRILLGRIVKETIHAAKPIASSSLYPPNEGPPLELAAGTRAVTVNFDGSSSGTINLLKAGQYVDVLFSPSDLPNFDQSGGLIMTLFKGVKIIAINGVTIGSSRGGRGGEKVTLELTPEQANILLLTEEKGKLDLTYTGEGKGTGVVGVDDENRATLNQILGLTPPEDPEKQTAFTTEVFNGTGRQLRSFVDGKLTDRYLIEQRDFNSDDVRNNRQDQWSRGRPTADASSVNDADNPQDNNDLSQRSNGDSVDSANRGQDVSGRSF</sequence>
<name>A0A517QT79_9PLAN</name>
<dbReference type="EMBL" id="CP036267">
    <property type="protein sequence ID" value="QDT34788.1"/>
    <property type="molecule type" value="Genomic_DNA"/>
</dbReference>
<dbReference type="AlphaFoldDB" id="A0A517QT79"/>
<dbReference type="OrthoDB" id="163768at2"/>